<organism evidence="8">
    <name type="scientific">metagenome</name>
    <dbReference type="NCBI Taxonomy" id="256318"/>
    <lineage>
        <taxon>unclassified sequences</taxon>
        <taxon>metagenomes</taxon>
    </lineage>
</organism>
<feature type="transmembrane region" description="Helical" evidence="6">
    <location>
        <begin position="7"/>
        <end position="25"/>
    </location>
</feature>
<reference evidence="8" key="1">
    <citation type="submission" date="2015-08" db="EMBL/GenBank/DDBJ databases">
        <authorList>
            <person name="Babu N.S."/>
            <person name="Beckwith C.J."/>
            <person name="Beseler K.G."/>
            <person name="Brison A."/>
            <person name="Carone J.V."/>
            <person name="Caskin T.P."/>
            <person name="Diamond M."/>
            <person name="Durham M.E."/>
            <person name="Foxe J.M."/>
            <person name="Go M."/>
            <person name="Henderson B.A."/>
            <person name="Jones I.B."/>
            <person name="McGettigan J.A."/>
            <person name="Micheletti S.J."/>
            <person name="Nasrallah M.E."/>
            <person name="Ortiz D."/>
            <person name="Piller C.R."/>
            <person name="Privatt S.R."/>
            <person name="Schneider S.L."/>
            <person name="Sharp S."/>
            <person name="Smith T.C."/>
            <person name="Stanton J.D."/>
            <person name="Ullery H.E."/>
            <person name="Wilson R.J."/>
            <person name="Serrano M.G."/>
            <person name="Buck G."/>
            <person name="Lee V."/>
            <person name="Wang Y."/>
            <person name="Carvalho R."/>
            <person name="Voegtly L."/>
            <person name="Shi R."/>
            <person name="Duckworth R."/>
            <person name="Johnson A."/>
            <person name="Loviza R."/>
            <person name="Walstead R."/>
            <person name="Shah Z."/>
            <person name="Kiflezghi M."/>
            <person name="Wade K."/>
            <person name="Ball S.L."/>
            <person name="Bradley K.W."/>
            <person name="Asai D.J."/>
            <person name="Bowman C.A."/>
            <person name="Russell D.A."/>
            <person name="Pope W.H."/>
            <person name="Jacobs-Sera D."/>
            <person name="Hendrix R.W."/>
            <person name="Hatfull G.F."/>
        </authorList>
    </citation>
    <scope>NUCLEOTIDE SEQUENCE</scope>
</reference>
<gene>
    <name evidence="8" type="ORF">NOCA1120022</name>
</gene>
<sequence length="195" mass="20276">MKDWFGLVARLVTGGVWIVAGALKLPYPADSVRAVRAYDLLPEAVVPAVGHLLPVVEVVVGLCLVLGVLVRTTSAVSALLFVAFIIGISSAWARGLSIDCGCFGGGGEIPDAAAKYPGEIARDVGLLALSAWLVVRPRSRLALDTVLFRSSPDAGPEADTHPEHDTRIDTGGSLDGAEEELAQDRGGEGRRAGPA</sequence>
<keyword evidence="2 6" id="KW-0812">Transmembrane</keyword>
<feature type="transmembrane region" description="Helical" evidence="6">
    <location>
        <begin position="45"/>
        <end position="69"/>
    </location>
</feature>
<feature type="transmembrane region" description="Helical" evidence="6">
    <location>
        <begin position="76"/>
        <end position="93"/>
    </location>
</feature>
<evidence type="ECO:0000259" key="7">
    <source>
        <dbReference type="Pfam" id="PF07291"/>
    </source>
</evidence>
<comment type="subcellular location">
    <subcellularLocation>
        <location evidence="1">Membrane</location>
        <topology evidence="1">Multi-pass membrane protein</topology>
    </subcellularLocation>
</comment>
<evidence type="ECO:0000256" key="6">
    <source>
        <dbReference type="SAM" id="Phobius"/>
    </source>
</evidence>
<feature type="region of interest" description="Disordered" evidence="5">
    <location>
        <begin position="152"/>
        <end position="195"/>
    </location>
</feature>
<dbReference type="Pfam" id="PF07291">
    <property type="entry name" value="MauE"/>
    <property type="match status" value="1"/>
</dbReference>
<accession>A0A2P2C388</accession>
<feature type="domain" description="Methylamine utilisation protein MauE" evidence="7">
    <location>
        <begin position="3"/>
        <end position="135"/>
    </location>
</feature>
<evidence type="ECO:0000256" key="4">
    <source>
        <dbReference type="ARBA" id="ARBA00023136"/>
    </source>
</evidence>
<dbReference type="EMBL" id="CZKB01000004">
    <property type="protein sequence ID" value="CUR56449.1"/>
    <property type="molecule type" value="Genomic_DNA"/>
</dbReference>
<feature type="compositionally biased region" description="Basic and acidic residues" evidence="5">
    <location>
        <begin position="182"/>
        <end position="195"/>
    </location>
</feature>
<dbReference type="GO" id="GO:0016020">
    <property type="term" value="C:membrane"/>
    <property type="evidence" value="ECO:0007669"/>
    <property type="project" value="UniProtKB-SubCell"/>
</dbReference>
<name>A0A2P2C388_9ZZZZ</name>
<evidence type="ECO:0000256" key="1">
    <source>
        <dbReference type="ARBA" id="ARBA00004141"/>
    </source>
</evidence>
<evidence type="ECO:0000256" key="3">
    <source>
        <dbReference type="ARBA" id="ARBA00022989"/>
    </source>
</evidence>
<dbReference type="GO" id="GO:0030416">
    <property type="term" value="P:methylamine metabolic process"/>
    <property type="evidence" value="ECO:0007669"/>
    <property type="project" value="InterPro"/>
</dbReference>
<feature type="compositionally biased region" description="Basic and acidic residues" evidence="5">
    <location>
        <begin position="158"/>
        <end position="168"/>
    </location>
</feature>
<evidence type="ECO:0000256" key="2">
    <source>
        <dbReference type="ARBA" id="ARBA00022692"/>
    </source>
</evidence>
<evidence type="ECO:0000256" key="5">
    <source>
        <dbReference type="SAM" id="MobiDB-lite"/>
    </source>
</evidence>
<keyword evidence="3 6" id="KW-1133">Transmembrane helix</keyword>
<dbReference type="AlphaFoldDB" id="A0A2P2C388"/>
<keyword evidence="4 6" id="KW-0472">Membrane</keyword>
<protein>
    <submittedName>
        <fullName evidence="8">DoxX family transporter</fullName>
    </submittedName>
</protein>
<dbReference type="InterPro" id="IPR009908">
    <property type="entry name" value="Methylamine_util_MauE"/>
</dbReference>
<proteinExistence type="predicted"/>
<evidence type="ECO:0000313" key="8">
    <source>
        <dbReference type="EMBL" id="CUR56449.1"/>
    </source>
</evidence>